<dbReference type="GeneID" id="108561006"/>
<feature type="signal peptide" evidence="2">
    <location>
        <begin position="1"/>
        <end position="20"/>
    </location>
</feature>
<evidence type="ECO:0000313" key="4">
    <source>
        <dbReference type="RefSeq" id="XP_017774249.1"/>
    </source>
</evidence>
<dbReference type="RefSeq" id="XP_017774249.1">
    <property type="nucleotide sequence ID" value="XM_017918760.1"/>
</dbReference>
<keyword evidence="3" id="KW-1185">Reference proteome</keyword>
<organism evidence="3 4">
    <name type="scientific">Nicrophorus vespilloides</name>
    <name type="common">Boreal carrion beetle</name>
    <dbReference type="NCBI Taxonomy" id="110193"/>
    <lineage>
        <taxon>Eukaryota</taxon>
        <taxon>Metazoa</taxon>
        <taxon>Ecdysozoa</taxon>
        <taxon>Arthropoda</taxon>
        <taxon>Hexapoda</taxon>
        <taxon>Insecta</taxon>
        <taxon>Pterygota</taxon>
        <taxon>Neoptera</taxon>
        <taxon>Endopterygota</taxon>
        <taxon>Coleoptera</taxon>
        <taxon>Polyphaga</taxon>
        <taxon>Staphyliniformia</taxon>
        <taxon>Silphidae</taxon>
        <taxon>Nicrophorinae</taxon>
        <taxon>Nicrophorus</taxon>
    </lineage>
</organism>
<sequence length="152" mass="17664">MLLLLPTLLWMLLLTKESFCTVRSWGELCNHTAECDDHRMVCKATYFNYSMCLCDRFHEWRGAEVGCYQIVQTQRIMNMSITSSDSLGKLARDQEAIFLGHKIAGFFVMTVGVLVPFVVAIYCCHMRKKDRMLKREILCEKKEQLKNSYMSA</sequence>
<evidence type="ECO:0000256" key="2">
    <source>
        <dbReference type="SAM" id="SignalP"/>
    </source>
</evidence>
<feature type="chain" id="PRO_5046453930" evidence="2">
    <location>
        <begin position="21"/>
        <end position="152"/>
    </location>
</feature>
<name>A0ABM1MI49_NICVS</name>
<evidence type="ECO:0000313" key="3">
    <source>
        <dbReference type="Proteomes" id="UP000695000"/>
    </source>
</evidence>
<keyword evidence="1" id="KW-0472">Membrane</keyword>
<proteinExistence type="predicted"/>
<evidence type="ECO:0000256" key="1">
    <source>
        <dbReference type="SAM" id="Phobius"/>
    </source>
</evidence>
<feature type="transmembrane region" description="Helical" evidence="1">
    <location>
        <begin position="103"/>
        <end position="125"/>
    </location>
</feature>
<keyword evidence="1" id="KW-1133">Transmembrane helix</keyword>
<dbReference type="Proteomes" id="UP000695000">
    <property type="component" value="Unplaced"/>
</dbReference>
<protein>
    <submittedName>
        <fullName evidence="4">Uncharacterized protein LOC108561006</fullName>
    </submittedName>
</protein>
<keyword evidence="1" id="KW-0812">Transmembrane</keyword>
<accession>A0ABM1MI49</accession>
<keyword evidence="2" id="KW-0732">Signal</keyword>
<reference evidence="4" key="1">
    <citation type="submission" date="2025-08" db="UniProtKB">
        <authorList>
            <consortium name="RefSeq"/>
        </authorList>
    </citation>
    <scope>IDENTIFICATION</scope>
    <source>
        <tissue evidence="4">Whole Larva</tissue>
    </source>
</reference>
<gene>
    <name evidence="4" type="primary">LOC108561006</name>
</gene>